<sequence length="194" mass="21476">MNSAKSNGKCLEQDLNQDRLISWSQHNQTDKEGRRLIIQACAIASGAVVFSESSLSTWEDKDSSLDLVHLIISIDGSAFAHRFLLCWSLCLLKLPLSISSTVRDIKPMKWARRVRVDCGNTDRCTAKAAVVGFTSVEFQKGLSIVNLYMWACLMAISEALSRTTVVENEFLNEYEGGGKYSISDHGYCYSCGCG</sequence>
<dbReference type="EMBL" id="QGKX02001347">
    <property type="protein sequence ID" value="KAF3524962.1"/>
    <property type="molecule type" value="Genomic_DNA"/>
</dbReference>
<dbReference type="Proteomes" id="UP000712600">
    <property type="component" value="Unassembled WGS sequence"/>
</dbReference>
<reference evidence="1" key="1">
    <citation type="submission" date="2019-12" db="EMBL/GenBank/DDBJ databases">
        <title>Genome sequencing and annotation of Brassica cretica.</title>
        <authorList>
            <person name="Studholme D.J."/>
            <person name="Sarris P."/>
        </authorList>
    </citation>
    <scope>NUCLEOTIDE SEQUENCE</scope>
    <source>
        <strain evidence="1">PFS-109/04</strain>
        <tissue evidence="1">Leaf</tissue>
    </source>
</reference>
<gene>
    <name evidence="1" type="ORF">F2Q69_00049542</name>
</gene>
<protein>
    <submittedName>
        <fullName evidence="1">Uncharacterized protein</fullName>
    </submittedName>
</protein>
<name>A0A8S9Q2T8_BRACR</name>
<organism evidence="1 2">
    <name type="scientific">Brassica cretica</name>
    <name type="common">Mustard</name>
    <dbReference type="NCBI Taxonomy" id="69181"/>
    <lineage>
        <taxon>Eukaryota</taxon>
        <taxon>Viridiplantae</taxon>
        <taxon>Streptophyta</taxon>
        <taxon>Embryophyta</taxon>
        <taxon>Tracheophyta</taxon>
        <taxon>Spermatophyta</taxon>
        <taxon>Magnoliopsida</taxon>
        <taxon>eudicotyledons</taxon>
        <taxon>Gunneridae</taxon>
        <taxon>Pentapetalae</taxon>
        <taxon>rosids</taxon>
        <taxon>malvids</taxon>
        <taxon>Brassicales</taxon>
        <taxon>Brassicaceae</taxon>
        <taxon>Brassiceae</taxon>
        <taxon>Brassica</taxon>
    </lineage>
</organism>
<proteinExistence type="predicted"/>
<comment type="caution">
    <text evidence="1">The sequence shown here is derived from an EMBL/GenBank/DDBJ whole genome shotgun (WGS) entry which is preliminary data.</text>
</comment>
<accession>A0A8S9Q2T8</accession>
<dbReference type="AlphaFoldDB" id="A0A8S9Q2T8"/>
<evidence type="ECO:0000313" key="2">
    <source>
        <dbReference type="Proteomes" id="UP000712600"/>
    </source>
</evidence>
<evidence type="ECO:0000313" key="1">
    <source>
        <dbReference type="EMBL" id="KAF3524962.1"/>
    </source>
</evidence>